<evidence type="ECO:0000313" key="7">
    <source>
        <dbReference type="Proteomes" id="UP000500970"/>
    </source>
</evidence>
<evidence type="ECO:0000256" key="2">
    <source>
        <dbReference type="ARBA" id="ARBA00023015"/>
    </source>
</evidence>
<dbReference type="InterPro" id="IPR000847">
    <property type="entry name" value="LysR_HTH_N"/>
</dbReference>
<dbReference type="PANTHER" id="PTHR30419">
    <property type="entry name" value="HTH-TYPE TRANSCRIPTIONAL REGULATOR YBHD"/>
    <property type="match status" value="1"/>
</dbReference>
<organism evidence="6 7">
    <name type="scientific">Achromobacter pestifer</name>
    <dbReference type="NCBI Taxonomy" id="1353889"/>
    <lineage>
        <taxon>Bacteria</taxon>
        <taxon>Pseudomonadati</taxon>
        <taxon>Pseudomonadota</taxon>
        <taxon>Betaproteobacteria</taxon>
        <taxon>Burkholderiales</taxon>
        <taxon>Alcaligenaceae</taxon>
        <taxon>Achromobacter</taxon>
    </lineage>
</organism>
<dbReference type="SUPFAM" id="SSF46785">
    <property type="entry name" value="Winged helix' DNA-binding domain"/>
    <property type="match status" value="1"/>
</dbReference>
<name>A0A7D4E604_9BURK</name>
<evidence type="ECO:0000256" key="3">
    <source>
        <dbReference type="ARBA" id="ARBA00023125"/>
    </source>
</evidence>
<reference evidence="6 7" key="1">
    <citation type="submission" date="2020-05" db="EMBL/GenBank/DDBJ databases">
        <title>FDA dAtabase for Regulatory Grade micrObial Sequences (FDA-ARGOS): Supporting development and validation of Infectious Disease Dx tests.</title>
        <authorList>
            <person name="Sproer C."/>
            <person name="Gronow S."/>
            <person name="Severitt S."/>
            <person name="Schroder I."/>
            <person name="Tallon L."/>
            <person name="Sadzewicz L."/>
            <person name="Zhao X."/>
            <person name="Vavikolanu K."/>
            <person name="Mehta A."/>
            <person name="Aluvathingal J."/>
            <person name="Nadendla S."/>
            <person name="Myers T."/>
            <person name="Yan Y."/>
            <person name="Sichtig H."/>
        </authorList>
    </citation>
    <scope>NUCLEOTIDE SEQUENCE [LARGE SCALE GENOMIC DNA]</scope>
    <source>
        <strain evidence="6 7">FDAARGOS_790</strain>
    </source>
</reference>
<gene>
    <name evidence="6" type="ORF">FOC84_29420</name>
</gene>
<evidence type="ECO:0000259" key="5">
    <source>
        <dbReference type="PROSITE" id="PS50931"/>
    </source>
</evidence>
<evidence type="ECO:0000313" key="6">
    <source>
        <dbReference type="EMBL" id="QKH38830.1"/>
    </source>
</evidence>
<accession>A0A7D4E604</accession>
<dbReference type="Gene3D" id="1.10.10.10">
    <property type="entry name" value="Winged helix-like DNA-binding domain superfamily/Winged helix DNA-binding domain"/>
    <property type="match status" value="1"/>
</dbReference>
<dbReference type="InterPro" id="IPR005119">
    <property type="entry name" value="LysR_subst-bd"/>
</dbReference>
<dbReference type="InterPro" id="IPR036390">
    <property type="entry name" value="WH_DNA-bd_sf"/>
</dbReference>
<keyword evidence="2" id="KW-0805">Transcription regulation</keyword>
<dbReference type="EMBL" id="CP053985">
    <property type="protein sequence ID" value="QKH38830.1"/>
    <property type="molecule type" value="Genomic_DNA"/>
</dbReference>
<dbReference type="SUPFAM" id="SSF53850">
    <property type="entry name" value="Periplasmic binding protein-like II"/>
    <property type="match status" value="1"/>
</dbReference>
<evidence type="ECO:0000256" key="4">
    <source>
        <dbReference type="ARBA" id="ARBA00023163"/>
    </source>
</evidence>
<keyword evidence="4" id="KW-0804">Transcription</keyword>
<dbReference type="KEGG" id="apes:FOC84_29420"/>
<feature type="domain" description="HTH lysR-type" evidence="5">
    <location>
        <begin position="4"/>
        <end position="61"/>
    </location>
</feature>
<keyword evidence="3" id="KW-0238">DNA-binding</keyword>
<dbReference type="GO" id="GO:0003677">
    <property type="term" value="F:DNA binding"/>
    <property type="evidence" value="ECO:0007669"/>
    <property type="project" value="UniProtKB-KW"/>
</dbReference>
<dbReference type="AlphaFoldDB" id="A0A7D4E604"/>
<dbReference type="Pfam" id="PF03466">
    <property type="entry name" value="LysR_substrate"/>
    <property type="match status" value="1"/>
</dbReference>
<keyword evidence="7" id="KW-1185">Reference proteome</keyword>
<dbReference type="PROSITE" id="PS50931">
    <property type="entry name" value="HTH_LYSR"/>
    <property type="match status" value="1"/>
</dbReference>
<evidence type="ECO:0000256" key="1">
    <source>
        <dbReference type="ARBA" id="ARBA00009437"/>
    </source>
</evidence>
<dbReference type="InterPro" id="IPR036388">
    <property type="entry name" value="WH-like_DNA-bd_sf"/>
</dbReference>
<dbReference type="GO" id="GO:0003700">
    <property type="term" value="F:DNA-binding transcription factor activity"/>
    <property type="evidence" value="ECO:0007669"/>
    <property type="project" value="InterPro"/>
</dbReference>
<dbReference type="GO" id="GO:0005829">
    <property type="term" value="C:cytosol"/>
    <property type="evidence" value="ECO:0007669"/>
    <property type="project" value="TreeGrafter"/>
</dbReference>
<proteinExistence type="inferred from homology"/>
<dbReference type="Proteomes" id="UP000500970">
    <property type="component" value="Chromosome"/>
</dbReference>
<dbReference type="InterPro" id="IPR050950">
    <property type="entry name" value="HTH-type_LysR_regulators"/>
</dbReference>
<sequence>MKKLDIPALEIFVAAVEEKSLSKAAERENLVTSAASKRVAELERHLERTLLHRHGRGVEPTPAGALLYQRAKAILRSVQLTESAINGYSADGQAKIRLASNPSTILQFLPSVMGRFLADRRDVSVDLLDAHSYDIPRMVAESSVDIGIYHADHPVPGVASFPFRRDRVGLVVPVGHPLAGRGELFLEEALDYDLLGYFPRHSLDQFLAYVGQTLTRPPNVKLQVSNFETRCRMIREGLGIGIVPEGIARNYLASMGLVLLRLRDAWAERQFYVCVRDAAQLARPVEELLRALTASVADAP</sequence>
<dbReference type="Pfam" id="PF00126">
    <property type="entry name" value="HTH_1"/>
    <property type="match status" value="1"/>
</dbReference>
<dbReference type="PANTHER" id="PTHR30419:SF2">
    <property type="entry name" value="LYSR FAMILY TRANSCRIPTIONAL REGULATOR"/>
    <property type="match status" value="1"/>
</dbReference>
<protein>
    <submittedName>
        <fullName evidence="6">LysR family transcriptional regulator</fullName>
    </submittedName>
</protein>
<dbReference type="Gene3D" id="3.40.190.290">
    <property type="match status" value="1"/>
</dbReference>
<dbReference type="FunFam" id="1.10.10.10:FF:000001">
    <property type="entry name" value="LysR family transcriptional regulator"/>
    <property type="match status" value="1"/>
</dbReference>
<dbReference type="RefSeq" id="WP_173148518.1">
    <property type="nucleotide sequence ID" value="NZ_CP053985.1"/>
</dbReference>
<comment type="similarity">
    <text evidence="1">Belongs to the LysR transcriptional regulatory family.</text>
</comment>